<evidence type="ECO:0008006" key="3">
    <source>
        <dbReference type="Google" id="ProtNLM"/>
    </source>
</evidence>
<gene>
    <name evidence="1" type="ORF">C8E00_101522</name>
</gene>
<dbReference type="Proteomes" id="UP000295380">
    <property type="component" value="Unassembled WGS sequence"/>
</dbReference>
<sequence length="89" mass="9612">MAITAKQTPDRCPPHPGEVIEDMLEDMDYSKGDIAQMLAFHVSSCTPFSPHASLSHHKQPRGSASCLVTVRACGYGSRRPMTPGMPSAK</sequence>
<evidence type="ECO:0000313" key="1">
    <source>
        <dbReference type="EMBL" id="TDU25130.1"/>
    </source>
</evidence>
<comment type="caution">
    <text evidence="1">The sequence shown here is derived from an EMBL/GenBank/DDBJ whole genome shotgun (WGS) entry which is preliminary data.</text>
</comment>
<proteinExistence type="predicted"/>
<name>A0A4R7NX72_9GAMM</name>
<accession>A0A4R7NX72</accession>
<reference evidence="1 2" key="1">
    <citation type="submission" date="2019-03" db="EMBL/GenBank/DDBJ databases">
        <title>Genomic Encyclopedia of Type Strains, Phase IV (KMG-IV): sequencing the most valuable type-strain genomes for metagenomic binning, comparative biology and taxonomic classification.</title>
        <authorList>
            <person name="Goeker M."/>
        </authorList>
    </citation>
    <scope>NUCLEOTIDE SEQUENCE [LARGE SCALE GENOMIC DNA]</scope>
    <source>
        <strain evidence="1 2">DSM 6770</strain>
    </source>
</reference>
<evidence type="ECO:0000313" key="2">
    <source>
        <dbReference type="Proteomes" id="UP000295380"/>
    </source>
</evidence>
<keyword evidence="2" id="KW-1185">Reference proteome</keyword>
<dbReference type="EMBL" id="SOBR01000001">
    <property type="protein sequence ID" value="TDU25130.1"/>
    <property type="molecule type" value="Genomic_DNA"/>
</dbReference>
<protein>
    <recommendedName>
        <fullName evidence="3">Addiction module HigA family antidote</fullName>
    </recommendedName>
</protein>
<organism evidence="1 2">
    <name type="scientific">Chromohalobacter marismortui</name>
    <dbReference type="NCBI Taxonomy" id="42055"/>
    <lineage>
        <taxon>Bacteria</taxon>
        <taxon>Pseudomonadati</taxon>
        <taxon>Pseudomonadota</taxon>
        <taxon>Gammaproteobacteria</taxon>
        <taxon>Oceanospirillales</taxon>
        <taxon>Halomonadaceae</taxon>
        <taxon>Chromohalobacter</taxon>
    </lineage>
</organism>
<dbReference type="AlphaFoldDB" id="A0A4R7NX72"/>